<keyword evidence="13" id="KW-0998">Cell outer membrane</keyword>
<evidence type="ECO:0000313" key="18">
    <source>
        <dbReference type="EMBL" id="RZF62874.1"/>
    </source>
</evidence>
<dbReference type="GO" id="GO:0009279">
    <property type="term" value="C:cell outer membrane"/>
    <property type="evidence" value="ECO:0007669"/>
    <property type="project" value="UniProtKB-SubCell"/>
</dbReference>
<dbReference type="GO" id="GO:0015159">
    <property type="term" value="F:polysaccharide transmembrane transporter activity"/>
    <property type="evidence" value="ECO:0007669"/>
    <property type="project" value="InterPro"/>
</dbReference>
<keyword evidence="14" id="KW-0449">Lipoprotein</keyword>
<accession>A0A4Q6XZW4</accession>
<sequence>MVPDTVYLAMEMLPLRLQKNDRIQIVVSASSPELAAPFNGGVGSYRVGDDGTVSTSVDRSSSTSNYVVDWDGTIDFPVLGKMQVEGLTLEEVREMVRGLLISKEYINSPAVRVELLNLKVTMMGAVGNQVLQVPEGRITLLEAITRSGGLQVNADPQAVFVIREENGVRKKYVNDVESKAVFDSPTFYLQQNDIVYVEPKTAVMTPREQQTRQYIGFGMSMLSIALTLFALLK</sequence>
<comment type="similarity">
    <text evidence="2">Belongs to the BexD/CtrA/VexA family.</text>
</comment>
<feature type="transmembrane region" description="Helical" evidence="15">
    <location>
        <begin position="214"/>
        <end position="232"/>
    </location>
</feature>
<evidence type="ECO:0000256" key="10">
    <source>
        <dbReference type="ARBA" id="ARBA00023114"/>
    </source>
</evidence>
<evidence type="ECO:0000259" key="17">
    <source>
        <dbReference type="Pfam" id="PF22461"/>
    </source>
</evidence>
<dbReference type="InterPro" id="IPR049712">
    <property type="entry name" value="Poly_export"/>
</dbReference>
<evidence type="ECO:0000256" key="9">
    <source>
        <dbReference type="ARBA" id="ARBA00023065"/>
    </source>
</evidence>
<evidence type="ECO:0000256" key="8">
    <source>
        <dbReference type="ARBA" id="ARBA00023047"/>
    </source>
</evidence>
<dbReference type="Pfam" id="PF02563">
    <property type="entry name" value="Poly_export"/>
    <property type="match status" value="1"/>
</dbReference>
<evidence type="ECO:0000256" key="1">
    <source>
        <dbReference type="ARBA" id="ARBA00004571"/>
    </source>
</evidence>
<dbReference type="AlphaFoldDB" id="A0A4Q6XZW4"/>
<comment type="caution">
    <text evidence="18">The sequence shown here is derived from an EMBL/GenBank/DDBJ whole genome shotgun (WGS) entry which is preliminary data.</text>
</comment>
<organism evidence="18 19">
    <name type="scientific">Sphingobacterium corticibacterium</name>
    <dbReference type="NCBI Taxonomy" id="2484746"/>
    <lineage>
        <taxon>Bacteria</taxon>
        <taxon>Pseudomonadati</taxon>
        <taxon>Bacteroidota</taxon>
        <taxon>Sphingobacteriia</taxon>
        <taxon>Sphingobacteriales</taxon>
        <taxon>Sphingobacteriaceae</taxon>
        <taxon>Sphingobacterium</taxon>
    </lineage>
</organism>
<evidence type="ECO:0000256" key="5">
    <source>
        <dbReference type="ARBA" id="ARBA00022597"/>
    </source>
</evidence>
<name>A0A4Q6XZW4_9SPHI</name>
<keyword evidence="7" id="KW-0732">Signal</keyword>
<evidence type="ECO:0000256" key="7">
    <source>
        <dbReference type="ARBA" id="ARBA00022729"/>
    </source>
</evidence>
<keyword evidence="6 15" id="KW-0812">Transmembrane</keyword>
<dbReference type="Gene3D" id="3.30.1950.10">
    <property type="entry name" value="wza like domain"/>
    <property type="match status" value="1"/>
</dbReference>
<dbReference type="GO" id="GO:0006811">
    <property type="term" value="P:monoatomic ion transport"/>
    <property type="evidence" value="ECO:0007669"/>
    <property type="project" value="UniProtKB-KW"/>
</dbReference>
<evidence type="ECO:0000259" key="16">
    <source>
        <dbReference type="Pfam" id="PF02563"/>
    </source>
</evidence>
<feature type="domain" description="SLBB" evidence="17">
    <location>
        <begin position="119"/>
        <end position="197"/>
    </location>
</feature>
<evidence type="ECO:0000256" key="15">
    <source>
        <dbReference type="SAM" id="Phobius"/>
    </source>
</evidence>
<evidence type="ECO:0000256" key="14">
    <source>
        <dbReference type="ARBA" id="ARBA00023288"/>
    </source>
</evidence>
<dbReference type="Pfam" id="PF22461">
    <property type="entry name" value="SLBB_2"/>
    <property type="match status" value="1"/>
</dbReference>
<dbReference type="PANTHER" id="PTHR33619:SF3">
    <property type="entry name" value="POLYSACCHARIDE EXPORT PROTEIN GFCE-RELATED"/>
    <property type="match status" value="1"/>
</dbReference>
<evidence type="ECO:0000256" key="3">
    <source>
        <dbReference type="ARBA" id="ARBA00022448"/>
    </source>
</evidence>
<keyword evidence="9" id="KW-0406">Ion transport</keyword>
<dbReference type="Gene3D" id="3.10.560.10">
    <property type="entry name" value="Outer membrane lipoprotein wza domain like"/>
    <property type="match status" value="1"/>
</dbReference>
<dbReference type="GO" id="GO:0046930">
    <property type="term" value="C:pore complex"/>
    <property type="evidence" value="ECO:0007669"/>
    <property type="project" value="UniProtKB-KW"/>
</dbReference>
<dbReference type="EMBL" id="SGIT01000001">
    <property type="protein sequence ID" value="RZF62874.1"/>
    <property type="molecule type" value="Genomic_DNA"/>
</dbReference>
<keyword evidence="5 18" id="KW-0762">Sugar transport</keyword>
<keyword evidence="11 15" id="KW-0472">Membrane</keyword>
<dbReference type="GO" id="GO:0015288">
    <property type="term" value="F:porin activity"/>
    <property type="evidence" value="ECO:0007669"/>
    <property type="project" value="UniProtKB-KW"/>
</dbReference>
<dbReference type="InterPro" id="IPR054765">
    <property type="entry name" value="SLBB_dom"/>
</dbReference>
<dbReference type="OrthoDB" id="662756at2"/>
<dbReference type="Proteomes" id="UP000292855">
    <property type="component" value="Unassembled WGS sequence"/>
</dbReference>
<protein>
    <submittedName>
        <fullName evidence="18">Sugar transporter</fullName>
    </submittedName>
</protein>
<reference evidence="18 19" key="1">
    <citation type="submission" date="2019-02" db="EMBL/GenBank/DDBJ databases">
        <authorList>
            <person name="Li Y."/>
        </authorList>
    </citation>
    <scope>NUCLEOTIDE SEQUENCE [LARGE SCALE GENOMIC DNA]</scope>
    <source>
        <strain evidence="18 19">30C10-4-7</strain>
    </source>
</reference>
<dbReference type="InterPro" id="IPR003715">
    <property type="entry name" value="Poly_export_N"/>
</dbReference>
<evidence type="ECO:0000256" key="13">
    <source>
        <dbReference type="ARBA" id="ARBA00023237"/>
    </source>
</evidence>
<keyword evidence="8" id="KW-0625">Polysaccharide transport</keyword>
<evidence type="ECO:0000256" key="2">
    <source>
        <dbReference type="ARBA" id="ARBA00009450"/>
    </source>
</evidence>
<evidence type="ECO:0000256" key="12">
    <source>
        <dbReference type="ARBA" id="ARBA00023139"/>
    </source>
</evidence>
<evidence type="ECO:0000256" key="11">
    <source>
        <dbReference type="ARBA" id="ARBA00023136"/>
    </source>
</evidence>
<keyword evidence="10" id="KW-0626">Porin</keyword>
<dbReference type="PANTHER" id="PTHR33619">
    <property type="entry name" value="POLYSACCHARIDE EXPORT PROTEIN GFCE-RELATED"/>
    <property type="match status" value="1"/>
</dbReference>
<keyword evidence="3" id="KW-0813">Transport</keyword>
<evidence type="ECO:0000313" key="19">
    <source>
        <dbReference type="Proteomes" id="UP000292855"/>
    </source>
</evidence>
<keyword evidence="15" id="KW-1133">Transmembrane helix</keyword>
<keyword evidence="4" id="KW-1134">Transmembrane beta strand</keyword>
<gene>
    <name evidence="18" type="ORF">EWE74_02295</name>
</gene>
<keyword evidence="19" id="KW-1185">Reference proteome</keyword>
<keyword evidence="12" id="KW-0564">Palmitate</keyword>
<evidence type="ECO:0000256" key="6">
    <source>
        <dbReference type="ARBA" id="ARBA00022692"/>
    </source>
</evidence>
<comment type="subcellular location">
    <subcellularLocation>
        <location evidence="1">Cell outer membrane</location>
        <topology evidence="1">Multi-pass membrane protein</topology>
    </subcellularLocation>
</comment>
<proteinExistence type="inferred from homology"/>
<evidence type="ECO:0000256" key="4">
    <source>
        <dbReference type="ARBA" id="ARBA00022452"/>
    </source>
</evidence>
<feature type="domain" description="Polysaccharide export protein N-terminal" evidence="16">
    <location>
        <begin position="15"/>
        <end position="115"/>
    </location>
</feature>